<dbReference type="EMBL" id="WISB01000124">
    <property type="protein sequence ID" value="MQW71898.1"/>
    <property type="molecule type" value="Genomic_DNA"/>
</dbReference>
<dbReference type="RefSeq" id="WP_153413458.1">
    <property type="nucleotide sequence ID" value="NZ_WISB01000124.1"/>
</dbReference>
<organism evidence="1">
    <name type="scientific">Sinorhizobium medicae</name>
    <dbReference type="NCBI Taxonomy" id="110321"/>
    <lineage>
        <taxon>Bacteria</taxon>
        <taxon>Pseudomonadati</taxon>
        <taxon>Pseudomonadota</taxon>
        <taxon>Alphaproteobacteria</taxon>
        <taxon>Hyphomicrobiales</taxon>
        <taxon>Rhizobiaceae</taxon>
        <taxon>Sinorhizobium/Ensifer group</taxon>
        <taxon>Sinorhizobium</taxon>
    </lineage>
</organism>
<proteinExistence type="predicted"/>
<evidence type="ECO:0000313" key="1">
    <source>
        <dbReference type="EMBL" id="MQW71898.1"/>
    </source>
</evidence>
<reference evidence="1" key="1">
    <citation type="journal article" date="2013" name="Genome Biol.">
        <title>Comparative genomics of the core and accessory genomes of 48 Sinorhizobium strains comprising five genospecies.</title>
        <authorList>
            <person name="Sugawara M."/>
            <person name="Epstein B."/>
            <person name="Badgley B.D."/>
            <person name="Unno T."/>
            <person name="Xu L."/>
            <person name="Reese J."/>
            <person name="Gyaneshwar P."/>
            <person name="Denny R."/>
            <person name="Mudge J."/>
            <person name="Bharti A.K."/>
            <person name="Farmer A.D."/>
            <person name="May G.D."/>
            <person name="Woodward J.E."/>
            <person name="Medigue C."/>
            <person name="Vallenet D."/>
            <person name="Lajus A."/>
            <person name="Rouy Z."/>
            <person name="Martinez-Vaz B."/>
            <person name="Tiffin P."/>
            <person name="Young N.D."/>
            <person name="Sadowsky M.J."/>
        </authorList>
    </citation>
    <scope>NUCLEOTIDE SEQUENCE</scope>
    <source>
        <strain evidence="1">M1</strain>
    </source>
</reference>
<dbReference type="AlphaFoldDB" id="A0A6G1WQ93"/>
<protein>
    <submittedName>
        <fullName evidence="1">Uncharacterized protein</fullName>
    </submittedName>
</protein>
<comment type="caution">
    <text evidence="1">The sequence shown here is derived from an EMBL/GenBank/DDBJ whole genome shotgun (WGS) entry which is preliminary data.</text>
</comment>
<name>A0A6G1WQ93_9HYPH</name>
<sequence>MDYAAFLADKIQMAPAGDAGIDPLLKGHQRAIVKWACAGGRRAIFAAFAVELNPAYFFDGCKYVEAAAREMAMPSLFDLLEAAE</sequence>
<accession>A0A6G1WQ93</accession>
<gene>
    <name evidence="1" type="ORF">GHJ91_22780</name>
</gene>